<evidence type="ECO:0000256" key="1">
    <source>
        <dbReference type="ARBA" id="ARBA00022737"/>
    </source>
</evidence>
<dbReference type="EMBL" id="JACHJQ010000002">
    <property type="protein sequence ID" value="MBB4905460.1"/>
    <property type="molecule type" value="Genomic_DNA"/>
</dbReference>
<feature type="domain" description="EF-hand" evidence="3">
    <location>
        <begin position="2"/>
        <end position="37"/>
    </location>
</feature>
<accession>A0A7W7VCZ6</accession>
<evidence type="ECO:0000313" key="5">
    <source>
        <dbReference type="Proteomes" id="UP000520767"/>
    </source>
</evidence>
<protein>
    <submittedName>
        <fullName evidence="4">Ca2+-binding EF-hand superfamily protein</fullName>
    </submittedName>
</protein>
<keyword evidence="1" id="KW-0677">Repeat</keyword>
<sequence length="72" mass="7796">MATDAELTATFTEFDGNDDGQITSAEFRAAMTARGEEITDQEITEIFADADSDKDGTISLPEFTTAWNRAGN</sequence>
<dbReference type="SUPFAM" id="SSF47473">
    <property type="entry name" value="EF-hand"/>
    <property type="match status" value="1"/>
</dbReference>
<dbReference type="PROSITE" id="PS00018">
    <property type="entry name" value="EF_HAND_1"/>
    <property type="match status" value="2"/>
</dbReference>
<dbReference type="InterPro" id="IPR011992">
    <property type="entry name" value="EF-hand-dom_pair"/>
</dbReference>
<name>A0A7W7VCZ6_9PSEU</name>
<dbReference type="PROSITE" id="PS50222">
    <property type="entry name" value="EF_HAND_2"/>
    <property type="match status" value="2"/>
</dbReference>
<keyword evidence="2" id="KW-0106">Calcium</keyword>
<evidence type="ECO:0000259" key="3">
    <source>
        <dbReference type="PROSITE" id="PS50222"/>
    </source>
</evidence>
<gene>
    <name evidence="4" type="ORF">FHR82_001677</name>
</gene>
<dbReference type="PANTHER" id="PTHR23050">
    <property type="entry name" value="CALCIUM BINDING PROTEIN"/>
    <property type="match status" value="1"/>
</dbReference>
<reference evidence="4 5" key="1">
    <citation type="submission" date="2020-08" db="EMBL/GenBank/DDBJ databases">
        <title>Genomic Encyclopedia of Type Strains, Phase III (KMG-III): the genomes of soil and plant-associated and newly described type strains.</title>
        <authorList>
            <person name="Whitman W."/>
        </authorList>
    </citation>
    <scope>NUCLEOTIDE SEQUENCE [LARGE SCALE GENOMIC DNA]</scope>
    <source>
        <strain evidence="4 5">CECT 8960</strain>
    </source>
</reference>
<dbReference type="AlphaFoldDB" id="A0A7W7VCZ6"/>
<feature type="domain" description="EF-hand" evidence="3">
    <location>
        <begin position="38"/>
        <end position="72"/>
    </location>
</feature>
<dbReference type="SMART" id="SM00054">
    <property type="entry name" value="EFh"/>
    <property type="match status" value="2"/>
</dbReference>
<dbReference type="InterPro" id="IPR002048">
    <property type="entry name" value="EF_hand_dom"/>
</dbReference>
<dbReference type="InterPro" id="IPR018247">
    <property type="entry name" value="EF_Hand_1_Ca_BS"/>
</dbReference>
<evidence type="ECO:0000313" key="4">
    <source>
        <dbReference type="EMBL" id="MBB4905460.1"/>
    </source>
</evidence>
<organism evidence="4 5">
    <name type="scientific">Actinophytocola algeriensis</name>
    <dbReference type="NCBI Taxonomy" id="1768010"/>
    <lineage>
        <taxon>Bacteria</taxon>
        <taxon>Bacillati</taxon>
        <taxon>Actinomycetota</taxon>
        <taxon>Actinomycetes</taxon>
        <taxon>Pseudonocardiales</taxon>
        <taxon>Pseudonocardiaceae</taxon>
    </lineage>
</organism>
<proteinExistence type="predicted"/>
<dbReference type="InterPro" id="IPR050145">
    <property type="entry name" value="Centrin_CML-like"/>
</dbReference>
<comment type="caution">
    <text evidence="4">The sequence shown here is derived from an EMBL/GenBank/DDBJ whole genome shotgun (WGS) entry which is preliminary data.</text>
</comment>
<dbReference type="CDD" id="cd00051">
    <property type="entry name" value="EFh"/>
    <property type="match status" value="1"/>
</dbReference>
<dbReference type="Pfam" id="PF13499">
    <property type="entry name" value="EF-hand_7"/>
    <property type="match status" value="1"/>
</dbReference>
<dbReference type="GO" id="GO:0005509">
    <property type="term" value="F:calcium ion binding"/>
    <property type="evidence" value="ECO:0007669"/>
    <property type="project" value="InterPro"/>
</dbReference>
<dbReference type="Proteomes" id="UP000520767">
    <property type="component" value="Unassembled WGS sequence"/>
</dbReference>
<keyword evidence="5" id="KW-1185">Reference proteome</keyword>
<evidence type="ECO:0000256" key="2">
    <source>
        <dbReference type="ARBA" id="ARBA00022837"/>
    </source>
</evidence>
<dbReference type="FunFam" id="1.10.238.10:FF:000003">
    <property type="entry name" value="Calmodulin A"/>
    <property type="match status" value="1"/>
</dbReference>
<dbReference type="Gene3D" id="1.10.238.10">
    <property type="entry name" value="EF-hand"/>
    <property type="match status" value="1"/>
</dbReference>